<dbReference type="EMBL" id="HE616745">
    <property type="protein sequence ID" value="CCE91703.1"/>
    <property type="molecule type" value="Genomic_DNA"/>
</dbReference>
<keyword evidence="6" id="KW-0067">ATP-binding</keyword>
<comment type="catalytic activity">
    <reaction evidence="12">
        <text>tRNA(Thr) + L-threonine + ATP = L-threonyl-tRNA(Thr) + AMP + diphosphate + H(+)</text>
        <dbReference type="Rhea" id="RHEA:24624"/>
        <dbReference type="Rhea" id="RHEA-COMP:9670"/>
        <dbReference type="Rhea" id="RHEA-COMP:9704"/>
        <dbReference type="ChEBI" id="CHEBI:15378"/>
        <dbReference type="ChEBI" id="CHEBI:30616"/>
        <dbReference type="ChEBI" id="CHEBI:33019"/>
        <dbReference type="ChEBI" id="CHEBI:57926"/>
        <dbReference type="ChEBI" id="CHEBI:78442"/>
        <dbReference type="ChEBI" id="CHEBI:78534"/>
        <dbReference type="ChEBI" id="CHEBI:456215"/>
        <dbReference type="EC" id="6.1.1.3"/>
    </reaction>
</comment>
<evidence type="ECO:0000256" key="5">
    <source>
        <dbReference type="ARBA" id="ARBA00022741"/>
    </source>
</evidence>
<dbReference type="GO" id="GO:0005524">
    <property type="term" value="F:ATP binding"/>
    <property type="evidence" value="ECO:0007669"/>
    <property type="project" value="UniProtKB-KW"/>
</dbReference>
<dbReference type="STRING" id="1076872.G8ZSV9"/>
<dbReference type="RefSeq" id="XP_003680914.1">
    <property type="nucleotide sequence ID" value="XM_003680866.1"/>
</dbReference>
<dbReference type="GO" id="GO:0004829">
    <property type="term" value="F:threonine-tRNA ligase activity"/>
    <property type="evidence" value="ECO:0007669"/>
    <property type="project" value="UniProtKB-EC"/>
</dbReference>
<dbReference type="PROSITE" id="PS50862">
    <property type="entry name" value="AA_TRNA_LIGASE_II"/>
    <property type="match status" value="1"/>
</dbReference>
<dbReference type="Pfam" id="PF00587">
    <property type="entry name" value="tRNA-synt_2b"/>
    <property type="match status" value="1"/>
</dbReference>
<keyword evidence="7" id="KW-0648">Protein biosynthesis</keyword>
<evidence type="ECO:0000256" key="4">
    <source>
        <dbReference type="ARBA" id="ARBA00022598"/>
    </source>
</evidence>
<dbReference type="InterPro" id="IPR045864">
    <property type="entry name" value="aa-tRNA-synth_II/BPL/LPL"/>
</dbReference>
<proteinExistence type="inferred from homology"/>
<dbReference type="PRINTS" id="PR01047">
    <property type="entry name" value="TRNASYNTHTHR"/>
</dbReference>
<dbReference type="PANTHER" id="PTHR11451:SF50">
    <property type="entry name" value="THREONINE--TRNA LIGASE, MITOCHONDRIAL"/>
    <property type="match status" value="1"/>
</dbReference>
<dbReference type="GO" id="GO:0005759">
    <property type="term" value="C:mitochondrial matrix"/>
    <property type="evidence" value="ECO:0007669"/>
    <property type="project" value="UniProtKB-SubCell"/>
</dbReference>
<evidence type="ECO:0000256" key="1">
    <source>
        <dbReference type="ARBA" id="ARBA00004305"/>
    </source>
</evidence>
<keyword evidence="15" id="KW-1185">Reference proteome</keyword>
<dbReference type="Pfam" id="PF03129">
    <property type="entry name" value="HGTP_anticodon"/>
    <property type="match status" value="1"/>
</dbReference>
<dbReference type="OrthoDB" id="5423599at2759"/>
<dbReference type="FunFam" id="3.30.930.10:FF:000039">
    <property type="entry name" value="Threonyl-tRNA synthetase, mitochondrial"/>
    <property type="match status" value="1"/>
</dbReference>
<dbReference type="AlphaFoldDB" id="G8ZSV9"/>
<keyword evidence="5" id="KW-0547">Nucleotide-binding</keyword>
<dbReference type="InterPro" id="IPR036621">
    <property type="entry name" value="Anticodon-bd_dom_sf"/>
</dbReference>
<dbReference type="GO" id="GO:0070159">
    <property type="term" value="P:mitochondrial threonyl-tRNA aminoacylation"/>
    <property type="evidence" value="ECO:0007669"/>
    <property type="project" value="EnsemblFungi"/>
</dbReference>
<dbReference type="HOGENOM" id="CLU_008554_2_1_1"/>
<evidence type="ECO:0000256" key="2">
    <source>
        <dbReference type="ARBA" id="ARBA00008226"/>
    </source>
</evidence>
<evidence type="ECO:0000256" key="9">
    <source>
        <dbReference type="ARBA" id="ARBA00023128"/>
    </source>
</evidence>
<dbReference type="InterPro" id="IPR004154">
    <property type="entry name" value="Anticodon-bd"/>
</dbReference>
<dbReference type="PANTHER" id="PTHR11451">
    <property type="entry name" value="THREONINE-TRNA LIGASE"/>
    <property type="match status" value="1"/>
</dbReference>
<dbReference type="NCBIfam" id="TIGR00418">
    <property type="entry name" value="thrS"/>
    <property type="match status" value="1"/>
</dbReference>
<dbReference type="InParanoid" id="G8ZSV9"/>
<evidence type="ECO:0000256" key="10">
    <source>
        <dbReference type="ARBA" id="ARBA00023146"/>
    </source>
</evidence>
<keyword evidence="10" id="KW-0030">Aminoacyl-tRNA synthetase</keyword>
<dbReference type="SUPFAM" id="SSF52954">
    <property type="entry name" value="Class II aaRS ABD-related"/>
    <property type="match status" value="1"/>
</dbReference>
<evidence type="ECO:0000256" key="6">
    <source>
        <dbReference type="ARBA" id="ARBA00022840"/>
    </source>
</evidence>
<dbReference type="GeneID" id="11502138"/>
<evidence type="ECO:0000256" key="8">
    <source>
        <dbReference type="ARBA" id="ARBA00022946"/>
    </source>
</evidence>
<evidence type="ECO:0000256" key="3">
    <source>
        <dbReference type="ARBA" id="ARBA00013163"/>
    </source>
</evidence>
<dbReference type="Gene3D" id="3.40.50.800">
    <property type="entry name" value="Anticodon-binding domain"/>
    <property type="match status" value="1"/>
</dbReference>
<feature type="domain" description="Aminoacyl-transfer RNA synthetases class-II family profile" evidence="13">
    <location>
        <begin position="65"/>
        <end position="348"/>
    </location>
</feature>
<dbReference type="Gene3D" id="3.30.930.10">
    <property type="entry name" value="Bira Bifunctional Protein, Domain 2"/>
    <property type="match status" value="1"/>
</dbReference>
<dbReference type="InterPro" id="IPR002320">
    <property type="entry name" value="Thr-tRNA-ligase_IIa"/>
</dbReference>
<accession>G8ZSV9</accession>
<dbReference type="KEGG" id="tdl:TDEL_0D01190"/>
<dbReference type="FunCoup" id="G8ZSV9">
    <property type="interactions" value="99"/>
</dbReference>
<evidence type="ECO:0000313" key="15">
    <source>
        <dbReference type="Proteomes" id="UP000005627"/>
    </source>
</evidence>
<dbReference type="CDD" id="cd00771">
    <property type="entry name" value="ThrRS_core"/>
    <property type="match status" value="1"/>
</dbReference>
<name>G8ZSV9_TORDE</name>
<organism evidence="14 15">
    <name type="scientific">Torulaspora delbrueckii</name>
    <name type="common">Yeast</name>
    <name type="synonym">Candida colliculosa</name>
    <dbReference type="NCBI Taxonomy" id="4950"/>
    <lineage>
        <taxon>Eukaryota</taxon>
        <taxon>Fungi</taxon>
        <taxon>Dikarya</taxon>
        <taxon>Ascomycota</taxon>
        <taxon>Saccharomycotina</taxon>
        <taxon>Saccharomycetes</taxon>
        <taxon>Saccharomycetales</taxon>
        <taxon>Saccharomycetaceae</taxon>
        <taxon>Torulaspora</taxon>
    </lineage>
</organism>
<comment type="similarity">
    <text evidence="2">Belongs to the class-II aminoacyl-tRNA synthetase family.</text>
</comment>
<keyword evidence="8" id="KW-0809">Transit peptide</keyword>
<evidence type="ECO:0000256" key="7">
    <source>
        <dbReference type="ARBA" id="ARBA00022917"/>
    </source>
</evidence>
<comment type="subcellular location">
    <subcellularLocation>
        <location evidence="1">Mitochondrion matrix</location>
    </subcellularLocation>
</comment>
<evidence type="ECO:0000256" key="12">
    <source>
        <dbReference type="ARBA" id="ARBA00049515"/>
    </source>
</evidence>
<dbReference type="InterPro" id="IPR006195">
    <property type="entry name" value="aa-tRNA-synth_II"/>
</dbReference>
<dbReference type="InterPro" id="IPR033728">
    <property type="entry name" value="ThrRS_core"/>
</dbReference>
<protein>
    <recommendedName>
        <fullName evidence="3">threonine--tRNA ligase</fullName>
        <ecNumber evidence="3">6.1.1.3</ecNumber>
    </recommendedName>
    <alternativeName>
        <fullName evidence="11">Threonyl-tRNA synthetase</fullName>
    </alternativeName>
</protein>
<dbReference type="InterPro" id="IPR002314">
    <property type="entry name" value="aa-tRNA-synt_IIb"/>
</dbReference>
<reference evidence="14 15" key="1">
    <citation type="journal article" date="2011" name="Proc. Natl. Acad. Sci. U.S.A.">
        <title>Evolutionary erosion of yeast sex chromosomes by mating-type switching accidents.</title>
        <authorList>
            <person name="Gordon J.L."/>
            <person name="Armisen D."/>
            <person name="Proux-Wera E."/>
            <person name="Oheigeartaigh S.S."/>
            <person name="Byrne K.P."/>
            <person name="Wolfe K.H."/>
        </authorList>
    </citation>
    <scope>NUCLEOTIDE SEQUENCE [LARGE SCALE GENOMIC DNA]</scope>
    <source>
        <strain evidence="15">ATCC 10662 / CBS 1146 / NBRC 0425 / NCYC 2629 / NRRL Y-866</strain>
    </source>
</reference>
<evidence type="ECO:0000313" key="14">
    <source>
        <dbReference type="EMBL" id="CCE91703.1"/>
    </source>
</evidence>
<keyword evidence="4" id="KW-0436">Ligase</keyword>
<sequence>MTIKGIDLGRNTPLLDSMLRQRLTSCRSFGCRMYSTKPAVSTNATTAHDVSNKQRLFFTDPISPGSVFFLPNGTKIFNKLVQFMKLQQEHKYGFKEVVTPLVYRKSLWEQSGHWDNYKDDMFRVEGNDSSKEEYGLKPMNCPGHCLIFKKFDRSYSELPVRLSDFSALHRNEASGALSGLTRVRKFHQDDGHIFCTPEQVEEELAKCLKLVDMCYTKIFPLGKDSQFESYVMELSTRPESYIGELAMWNHAEDVLKGVLERTGKQWELNDGDGAFYGPKIDIKVSDQTGKYHQVATIQLDFQLPERFDLRYKDKDNTYKRPIMIHRAVFGSLERFMAMLIDSCEGKWPFWLSPRQAMVIPVNTRKDDQMKASKELVSYLRHEADAENDTPVPLNSFHFNVDIDDRAEPVGYRIKDALMKDYSYLIIIGDKEVETSKFAIRTRQDRKLEHLTSEEIFAKFSDLERHYR</sequence>
<dbReference type="EC" id="6.1.1.3" evidence="3"/>
<dbReference type="SUPFAM" id="SSF55681">
    <property type="entry name" value="Class II aaRS and biotin synthetases"/>
    <property type="match status" value="1"/>
</dbReference>
<dbReference type="eggNOG" id="KOG1637">
    <property type="taxonomic scope" value="Eukaryota"/>
</dbReference>
<keyword evidence="9" id="KW-0496">Mitochondrion</keyword>
<evidence type="ECO:0000256" key="11">
    <source>
        <dbReference type="ARBA" id="ARBA00031900"/>
    </source>
</evidence>
<gene>
    <name evidence="14" type="primary">TDEL0D01190</name>
    <name evidence="14" type="ORF">TDEL_0D01190</name>
</gene>
<evidence type="ECO:0000259" key="13">
    <source>
        <dbReference type="PROSITE" id="PS50862"/>
    </source>
</evidence>
<dbReference type="Proteomes" id="UP000005627">
    <property type="component" value="Chromosome 4"/>
</dbReference>